<comment type="similarity">
    <text evidence="1">Belongs to the hemerythrin family.</text>
</comment>
<dbReference type="EMBL" id="FWEV01000148">
    <property type="protein sequence ID" value="SLM30581.1"/>
    <property type="molecule type" value="Genomic_DNA"/>
</dbReference>
<evidence type="ECO:0000313" key="7">
    <source>
        <dbReference type="Proteomes" id="UP000191931"/>
    </source>
</evidence>
<feature type="compositionally biased region" description="Basic and acidic residues" evidence="4">
    <location>
        <begin position="54"/>
        <end position="65"/>
    </location>
</feature>
<dbReference type="AlphaFoldDB" id="A0A1W1HDL2"/>
<proteinExistence type="inferred from homology"/>
<dbReference type="STRING" id="1246637.MTBBW1_2310029"/>
<dbReference type="PANTHER" id="PTHR37164:SF1">
    <property type="entry name" value="BACTERIOHEMERYTHRIN"/>
    <property type="match status" value="1"/>
</dbReference>
<accession>A0A1W1HDL2</accession>
<dbReference type="SUPFAM" id="SSF47188">
    <property type="entry name" value="Hemerythrin-like"/>
    <property type="match status" value="1"/>
</dbReference>
<dbReference type="CDD" id="cd12107">
    <property type="entry name" value="Hemerythrin"/>
    <property type="match status" value="1"/>
</dbReference>
<dbReference type="NCBIfam" id="NF033749">
    <property type="entry name" value="bact_hemeryth"/>
    <property type="match status" value="1"/>
</dbReference>
<feature type="compositionally biased region" description="Acidic residues" evidence="4">
    <location>
        <begin position="1"/>
        <end position="47"/>
    </location>
</feature>
<sequence length="210" mass="24731">MEKELDEDDLLNDGDDDLDDQKESDEDDDLEDDDYYDEDEDDLDDPDTVAFEAMGKKEDSGAGEEHIPMEKIEWDEALSVDIPEIDDLQKKMFSLLNDLVDCRENGCCAKDASAMVARLIDESRYYFGKEEEFLRRCGYPECDTHSKEHRQFIKSVINIRRQVAEDRKNLSYDVIKSLREWVVAHIVKHDLMYVPFVRINRYIDESRQKR</sequence>
<evidence type="ECO:0000259" key="5">
    <source>
        <dbReference type="Pfam" id="PF01814"/>
    </source>
</evidence>
<feature type="domain" description="Hemerythrin-like" evidence="5">
    <location>
        <begin position="84"/>
        <end position="196"/>
    </location>
</feature>
<dbReference type="NCBIfam" id="TIGR02481">
    <property type="entry name" value="hemeryth_dom"/>
    <property type="match status" value="1"/>
</dbReference>
<dbReference type="Pfam" id="PF01814">
    <property type="entry name" value="Hemerythrin"/>
    <property type="match status" value="1"/>
</dbReference>
<dbReference type="InterPro" id="IPR050669">
    <property type="entry name" value="Hemerythrin"/>
</dbReference>
<name>A0A1W1HDL2_9BACT</name>
<protein>
    <submittedName>
        <fullName evidence="6">Methyl-accepting chemotaxis protein (Hemerythrin family protein) (Modular protein)</fullName>
    </submittedName>
</protein>
<dbReference type="InterPro" id="IPR012312">
    <property type="entry name" value="Hemerythrin-like"/>
</dbReference>
<feature type="region of interest" description="Disordered" evidence="4">
    <location>
        <begin position="1"/>
        <end position="65"/>
    </location>
</feature>
<dbReference type="RefSeq" id="WP_245809551.1">
    <property type="nucleotide sequence ID" value="NZ_LT828562.1"/>
</dbReference>
<gene>
    <name evidence="6" type="ORF">MTBBW1_2310029</name>
</gene>
<reference evidence="6 7" key="1">
    <citation type="submission" date="2017-03" db="EMBL/GenBank/DDBJ databases">
        <authorList>
            <person name="Afonso C.L."/>
            <person name="Miller P.J."/>
            <person name="Scott M.A."/>
            <person name="Spackman E."/>
            <person name="Goraichik I."/>
            <person name="Dimitrov K.M."/>
            <person name="Suarez D.L."/>
            <person name="Swayne D.E."/>
        </authorList>
    </citation>
    <scope>NUCLEOTIDE SEQUENCE [LARGE SCALE GENOMIC DNA]</scope>
    <source>
        <strain evidence="6">PRJEB14757</strain>
    </source>
</reference>
<evidence type="ECO:0000256" key="3">
    <source>
        <dbReference type="ARBA" id="ARBA00023004"/>
    </source>
</evidence>
<dbReference type="Gene3D" id="1.20.120.50">
    <property type="entry name" value="Hemerythrin-like"/>
    <property type="match status" value="1"/>
</dbReference>
<evidence type="ECO:0000256" key="1">
    <source>
        <dbReference type="ARBA" id="ARBA00010587"/>
    </source>
</evidence>
<evidence type="ECO:0000256" key="4">
    <source>
        <dbReference type="SAM" id="MobiDB-lite"/>
    </source>
</evidence>
<dbReference type="GO" id="GO:0046872">
    <property type="term" value="F:metal ion binding"/>
    <property type="evidence" value="ECO:0007669"/>
    <property type="project" value="UniProtKB-KW"/>
</dbReference>
<dbReference type="InterPro" id="IPR035938">
    <property type="entry name" value="Hemerythrin-like_sf"/>
</dbReference>
<evidence type="ECO:0000313" key="6">
    <source>
        <dbReference type="EMBL" id="SLM30581.1"/>
    </source>
</evidence>
<keyword evidence="3" id="KW-0408">Iron</keyword>
<keyword evidence="7" id="KW-1185">Reference proteome</keyword>
<dbReference type="InterPro" id="IPR012827">
    <property type="entry name" value="Hemerythrin_metal-bd"/>
</dbReference>
<dbReference type="Proteomes" id="UP000191931">
    <property type="component" value="Unassembled WGS sequence"/>
</dbReference>
<evidence type="ECO:0000256" key="2">
    <source>
        <dbReference type="ARBA" id="ARBA00022723"/>
    </source>
</evidence>
<dbReference type="PANTHER" id="PTHR37164">
    <property type="entry name" value="BACTERIOHEMERYTHRIN"/>
    <property type="match status" value="1"/>
</dbReference>
<organism evidence="6 7">
    <name type="scientific">Desulfamplus magnetovallimortis</name>
    <dbReference type="NCBI Taxonomy" id="1246637"/>
    <lineage>
        <taxon>Bacteria</taxon>
        <taxon>Pseudomonadati</taxon>
        <taxon>Thermodesulfobacteriota</taxon>
        <taxon>Desulfobacteria</taxon>
        <taxon>Desulfobacterales</taxon>
        <taxon>Desulfobacteraceae</taxon>
        <taxon>Desulfamplus</taxon>
    </lineage>
</organism>
<keyword evidence="2" id="KW-0479">Metal-binding</keyword>